<name>A0ABN7WU10_GIGMA</name>
<dbReference type="Proteomes" id="UP000789901">
    <property type="component" value="Unassembled WGS sequence"/>
</dbReference>
<keyword evidence="2" id="KW-1185">Reference proteome</keyword>
<feature type="non-terminal residue" evidence="1">
    <location>
        <position position="149"/>
    </location>
</feature>
<accession>A0ABN7WU10</accession>
<evidence type="ECO:0000313" key="1">
    <source>
        <dbReference type="EMBL" id="CAG8839102.1"/>
    </source>
</evidence>
<protein>
    <submittedName>
        <fullName evidence="1">14136_t:CDS:1</fullName>
    </submittedName>
</protein>
<feature type="non-terminal residue" evidence="1">
    <location>
        <position position="1"/>
    </location>
</feature>
<proteinExistence type="predicted"/>
<sequence>FGKASTEIVTKIKYHLEFEENPETSKDGVVCIYNVTGMDPEKALEIFDLKNIHIKMCQFAASELLTMTHMSLNFENNLFKKIFDANELSFDTNTKNTFAAVHKTLYGFIHSCTRIQCDSKPKLEQLSDDTSEPNYFIGCEKFKNSECGY</sequence>
<gene>
    <name evidence="1" type="ORF">GMARGA_LOCUS34295</name>
</gene>
<reference evidence="1 2" key="1">
    <citation type="submission" date="2021-06" db="EMBL/GenBank/DDBJ databases">
        <authorList>
            <person name="Kallberg Y."/>
            <person name="Tangrot J."/>
            <person name="Rosling A."/>
        </authorList>
    </citation>
    <scope>NUCLEOTIDE SEQUENCE [LARGE SCALE GENOMIC DNA]</scope>
    <source>
        <strain evidence="1 2">120-4 pot B 10/14</strain>
    </source>
</reference>
<dbReference type="EMBL" id="CAJVQB010059744">
    <property type="protein sequence ID" value="CAG8839102.1"/>
    <property type="molecule type" value="Genomic_DNA"/>
</dbReference>
<organism evidence="1 2">
    <name type="scientific">Gigaspora margarita</name>
    <dbReference type="NCBI Taxonomy" id="4874"/>
    <lineage>
        <taxon>Eukaryota</taxon>
        <taxon>Fungi</taxon>
        <taxon>Fungi incertae sedis</taxon>
        <taxon>Mucoromycota</taxon>
        <taxon>Glomeromycotina</taxon>
        <taxon>Glomeromycetes</taxon>
        <taxon>Diversisporales</taxon>
        <taxon>Gigasporaceae</taxon>
        <taxon>Gigaspora</taxon>
    </lineage>
</organism>
<evidence type="ECO:0000313" key="2">
    <source>
        <dbReference type="Proteomes" id="UP000789901"/>
    </source>
</evidence>
<comment type="caution">
    <text evidence="1">The sequence shown here is derived from an EMBL/GenBank/DDBJ whole genome shotgun (WGS) entry which is preliminary data.</text>
</comment>